<organism evidence="1 2">
    <name type="scientific">Candidatus Saccharimonas aalborgensis</name>
    <dbReference type="NCBI Taxonomy" id="1332188"/>
    <lineage>
        <taxon>Bacteria</taxon>
        <taxon>Candidatus Saccharimonadota</taxon>
        <taxon>Candidatus Saccharimonadia</taxon>
        <taxon>Candidatus Saccharimonadales</taxon>
        <taxon>Candidatus Saccharimonadaceae</taxon>
        <taxon>Candidatus Saccharimonas</taxon>
    </lineage>
</organism>
<sequence>MTSKVEVIGSTPTLDIADFFEAIAREPRANKLGAALGFAGCASWDDEGRYICGPSVSLVGIGGVPISPELLALYQDGGRNMMAASAGMSYLNSGNKPLDALYPSVIARGHHSIAHTTTANLLVAGVSSGVENEFNSQRDVVHLSRVTNARTGIQDRPPIVVPSADLLPITRHIVEATDDALATLPASTSLDEREERNLLYPSAKATLFLATASLRNFQKLVAQAHDDGKEKEYQTALSAINDCLSSLWPELFTQEER</sequence>
<dbReference type="EMBL" id="CP005957">
    <property type="protein sequence ID" value="AGL61719.1"/>
    <property type="molecule type" value="Genomic_DNA"/>
</dbReference>
<evidence type="ECO:0008006" key="3">
    <source>
        <dbReference type="Google" id="ProtNLM"/>
    </source>
</evidence>
<dbReference type="Gene3D" id="3.30.1360.170">
    <property type="match status" value="1"/>
</dbReference>
<dbReference type="PROSITE" id="PS51331">
    <property type="entry name" value="THYX"/>
    <property type="match status" value="1"/>
</dbReference>
<dbReference type="GO" id="GO:0050797">
    <property type="term" value="F:thymidylate synthase (FAD) activity"/>
    <property type="evidence" value="ECO:0007669"/>
    <property type="project" value="InterPro"/>
</dbReference>
<dbReference type="HOGENOM" id="CLU_1080484_0_0_0"/>
<dbReference type="OrthoDB" id="9872831at2"/>
<proteinExistence type="predicted"/>
<dbReference type="InterPro" id="IPR003669">
    <property type="entry name" value="Thymidylate_synthase_ThyX"/>
</dbReference>
<evidence type="ECO:0000313" key="2">
    <source>
        <dbReference type="Proteomes" id="UP000013893"/>
    </source>
</evidence>
<dbReference type="RefSeq" id="WP_015641170.1">
    <property type="nucleotide sequence ID" value="NC_021219.1"/>
</dbReference>
<dbReference type="InterPro" id="IPR036098">
    <property type="entry name" value="Thymidylate_synthase_ThyX_sf"/>
</dbReference>
<accession>R4PLN3</accession>
<reference evidence="1 2" key="1">
    <citation type="journal article" date="2013" name="Nat. Biotechnol.">
        <title>Genome sequences of rare, uncultured bacteria obtained by differential coverage binning of multiple metagenomes.</title>
        <authorList>
            <person name="Albertsen M."/>
            <person name="Hugenholtz P."/>
            <person name="Skarshewski A."/>
            <person name="Nielsen K.L."/>
            <person name="Tyson G.W."/>
            <person name="Nielsen P.H."/>
        </authorList>
    </citation>
    <scope>NUCLEOTIDE SEQUENCE [LARGE SCALE GENOMIC DNA]</scope>
    <source>
        <strain evidence="1">TM71</strain>
    </source>
</reference>
<dbReference type="Proteomes" id="UP000013893">
    <property type="component" value="Chromosome"/>
</dbReference>
<keyword evidence="2" id="KW-1185">Reference proteome</keyword>
<dbReference type="STRING" id="1332188.L336_0007"/>
<gene>
    <name evidence="1" type="ORF">L336_0007</name>
</gene>
<dbReference type="GO" id="GO:0006231">
    <property type="term" value="P:dTMP biosynthetic process"/>
    <property type="evidence" value="ECO:0007669"/>
    <property type="project" value="InterPro"/>
</dbReference>
<dbReference type="GO" id="GO:0050660">
    <property type="term" value="F:flavin adenine dinucleotide binding"/>
    <property type="evidence" value="ECO:0007669"/>
    <property type="project" value="InterPro"/>
</dbReference>
<protein>
    <recommendedName>
        <fullName evidence="3">Thymidylate synthase complementing protein ThyX</fullName>
    </recommendedName>
</protein>
<name>R4PLN3_9BACT</name>
<dbReference type="KEGG" id="saal:L336_0007"/>
<dbReference type="AlphaFoldDB" id="R4PLN3"/>
<evidence type="ECO:0000313" key="1">
    <source>
        <dbReference type="EMBL" id="AGL61719.1"/>
    </source>
</evidence>